<dbReference type="InterPro" id="IPR003715">
    <property type="entry name" value="Poly_export_N"/>
</dbReference>
<keyword evidence="4" id="KW-1134">Transmembrane beta strand</keyword>
<keyword evidence="3" id="KW-0813">Transport</keyword>
<keyword evidence="20" id="KW-1185">Reference proteome</keyword>
<dbReference type="PANTHER" id="PTHR33619:SF3">
    <property type="entry name" value="POLYSACCHARIDE EXPORT PROTEIN GFCE-RELATED"/>
    <property type="match status" value="1"/>
</dbReference>
<comment type="subcellular location">
    <subcellularLocation>
        <location evidence="1">Cell outer membrane</location>
        <topology evidence="1">Multi-pass membrane protein</topology>
    </subcellularLocation>
</comment>
<evidence type="ECO:0000256" key="1">
    <source>
        <dbReference type="ARBA" id="ARBA00004571"/>
    </source>
</evidence>
<keyword evidence="7" id="KW-0732">Signal</keyword>
<evidence type="ECO:0000256" key="6">
    <source>
        <dbReference type="ARBA" id="ARBA00022692"/>
    </source>
</evidence>
<evidence type="ECO:0000256" key="11">
    <source>
        <dbReference type="ARBA" id="ARBA00023136"/>
    </source>
</evidence>
<dbReference type="Pfam" id="PF02563">
    <property type="entry name" value="Poly_export"/>
    <property type="match status" value="1"/>
</dbReference>
<evidence type="ECO:0000256" key="7">
    <source>
        <dbReference type="ARBA" id="ARBA00022729"/>
    </source>
</evidence>
<dbReference type="Pfam" id="PF22461">
    <property type="entry name" value="SLBB_2"/>
    <property type="match status" value="1"/>
</dbReference>
<evidence type="ECO:0000256" key="4">
    <source>
        <dbReference type="ARBA" id="ARBA00022452"/>
    </source>
</evidence>
<evidence type="ECO:0000256" key="8">
    <source>
        <dbReference type="ARBA" id="ARBA00023047"/>
    </source>
</evidence>
<evidence type="ECO:0000256" key="13">
    <source>
        <dbReference type="ARBA" id="ARBA00023237"/>
    </source>
</evidence>
<evidence type="ECO:0000256" key="15">
    <source>
        <dbReference type="SAM" id="Coils"/>
    </source>
</evidence>
<evidence type="ECO:0000256" key="10">
    <source>
        <dbReference type="ARBA" id="ARBA00023114"/>
    </source>
</evidence>
<dbReference type="Pfam" id="PF10531">
    <property type="entry name" value="SLBB"/>
    <property type="match status" value="6"/>
</dbReference>
<evidence type="ECO:0000256" key="12">
    <source>
        <dbReference type="ARBA" id="ARBA00023139"/>
    </source>
</evidence>
<dbReference type="AlphaFoldDB" id="A0AAU9DEK8"/>
<feature type="coiled-coil region" evidence="15">
    <location>
        <begin position="38"/>
        <end position="120"/>
    </location>
</feature>
<evidence type="ECO:0000256" key="2">
    <source>
        <dbReference type="ARBA" id="ARBA00009450"/>
    </source>
</evidence>
<keyword evidence="13" id="KW-0998">Cell outer membrane</keyword>
<accession>A0AAU9DEK8</accession>
<dbReference type="Gene3D" id="3.30.1950.10">
    <property type="entry name" value="wza like domain"/>
    <property type="match status" value="1"/>
</dbReference>
<gene>
    <name evidence="19" type="ORF">HLVA_13610</name>
</gene>
<organism evidence="19 20">
    <name type="scientific">Haliovirga abyssi</name>
    <dbReference type="NCBI Taxonomy" id="2996794"/>
    <lineage>
        <taxon>Bacteria</taxon>
        <taxon>Fusobacteriati</taxon>
        <taxon>Fusobacteriota</taxon>
        <taxon>Fusobacteriia</taxon>
        <taxon>Fusobacteriales</taxon>
        <taxon>Haliovirgaceae</taxon>
        <taxon>Haliovirga</taxon>
    </lineage>
</organism>
<dbReference type="KEGG" id="haby:HLVA_13610"/>
<feature type="domain" description="Soluble ligand binding" evidence="17">
    <location>
        <begin position="406"/>
        <end position="450"/>
    </location>
</feature>
<evidence type="ECO:0000259" key="18">
    <source>
        <dbReference type="Pfam" id="PF22461"/>
    </source>
</evidence>
<evidence type="ECO:0000256" key="3">
    <source>
        <dbReference type="ARBA" id="ARBA00022448"/>
    </source>
</evidence>
<keyword evidence="6" id="KW-0812">Transmembrane</keyword>
<keyword evidence="12" id="KW-0564">Palmitate</keyword>
<evidence type="ECO:0000256" key="9">
    <source>
        <dbReference type="ARBA" id="ARBA00023065"/>
    </source>
</evidence>
<comment type="similarity">
    <text evidence="2">Belongs to the BexD/CtrA/VexA family.</text>
</comment>
<keyword evidence="11" id="KW-0472">Membrane</keyword>
<keyword evidence="8" id="KW-0625">Polysaccharide transport</keyword>
<dbReference type="InterPro" id="IPR054765">
    <property type="entry name" value="SLBB_dom"/>
</dbReference>
<feature type="domain" description="Soluble ligand binding" evidence="17">
    <location>
        <begin position="488"/>
        <end position="538"/>
    </location>
</feature>
<keyword evidence="9" id="KW-0406">Ion transport</keyword>
<evidence type="ECO:0000259" key="17">
    <source>
        <dbReference type="Pfam" id="PF10531"/>
    </source>
</evidence>
<dbReference type="InterPro" id="IPR019554">
    <property type="entry name" value="Soluble_ligand-bd"/>
</dbReference>
<dbReference type="RefSeq" id="WP_307903648.1">
    <property type="nucleotide sequence ID" value="NZ_AP027059.1"/>
</dbReference>
<keyword evidence="5" id="KW-0762">Sugar transport</keyword>
<dbReference type="PANTHER" id="PTHR33619">
    <property type="entry name" value="POLYSACCHARIDE EXPORT PROTEIN GFCE-RELATED"/>
    <property type="match status" value="1"/>
</dbReference>
<evidence type="ECO:0000313" key="20">
    <source>
        <dbReference type="Proteomes" id="UP001321582"/>
    </source>
</evidence>
<dbReference type="EMBL" id="AP027059">
    <property type="protein sequence ID" value="BDU50792.1"/>
    <property type="molecule type" value="Genomic_DNA"/>
</dbReference>
<feature type="domain" description="Soluble ligand binding" evidence="17">
    <location>
        <begin position="868"/>
        <end position="916"/>
    </location>
</feature>
<dbReference type="GO" id="GO:0015159">
    <property type="term" value="F:polysaccharide transmembrane transporter activity"/>
    <property type="evidence" value="ECO:0007669"/>
    <property type="project" value="InterPro"/>
</dbReference>
<evidence type="ECO:0000256" key="14">
    <source>
        <dbReference type="ARBA" id="ARBA00023288"/>
    </source>
</evidence>
<evidence type="ECO:0008006" key="21">
    <source>
        <dbReference type="Google" id="ProtNLM"/>
    </source>
</evidence>
<dbReference type="Gene3D" id="3.10.560.10">
    <property type="entry name" value="Outer membrane lipoprotein wza domain like"/>
    <property type="match status" value="8"/>
</dbReference>
<dbReference type="GO" id="GO:0006811">
    <property type="term" value="P:monoatomic ion transport"/>
    <property type="evidence" value="ECO:0007669"/>
    <property type="project" value="UniProtKB-KW"/>
</dbReference>
<protein>
    <recommendedName>
        <fullName evidence="21">Polysaccharide biosynthesis protein</fullName>
    </recommendedName>
</protein>
<feature type="domain" description="Polysaccharide export protein N-terminal" evidence="16">
    <location>
        <begin position="152"/>
        <end position="235"/>
    </location>
</feature>
<feature type="domain" description="SLBB" evidence="18">
    <location>
        <begin position="242"/>
        <end position="318"/>
    </location>
</feature>
<proteinExistence type="inferred from homology"/>
<dbReference type="InterPro" id="IPR049712">
    <property type="entry name" value="Poly_export"/>
</dbReference>
<feature type="domain" description="Soluble ligand binding" evidence="17">
    <location>
        <begin position="674"/>
        <end position="726"/>
    </location>
</feature>
<keyword evidence="14" id="KW-0449">Lipoprotein</keyword>
<name>A0AAU9DEK8_9FUSO</name>
<dbReference type="GO" id="GO:0046930">
    <property type="term" value="C:pore complex"/>
    <property type="evidence" value="ECO:0007669"/>
    <property type="project" value="UniProtKB-KW"/>
</dbReference>
<reference evidence="19 20" key="1">
    <citation type="submission" date="2022-11" db="EMBL/GenBank/DDBJ databases">
        <title>Haliovirga abyssi gen. nov., sp. nov., a mesophilic fermentative bacterium isolated from the Iheya North hydrothermal field and the proposal of Haliovirgaceae fam. nov.</title>
        <authorList>
            <person name="Miyazaki U."/>
            <person name="Tame A."/>
            <person name="Miyazaki J."/>
            <person name="Takai K."/>
            <person name="Sawayama S."/>
            <person name="Kitajima M."/>
            <person name="Okamoto A."/>
            <person name="Nakagawa S."/>
        </authorList>
    </citation>
    <scope>NUCLEOTIDE SEQUENCE [LARGE SCALE GENOMIC DNA]</scope>
    <source>
        <strain evidence="19 20">IC12</strain>
    </source>
</reference>
<feature type="domain" description="Soluble ligand binding" evidence="17">
    <location>
        <begin position="581"/>
        <end position="632"/>
    </location>
</feature>
<keyword evidence="10" id="KW-0626">Porin</keyword>
<keyword evidence="15" id="KW-0175">Coiled coil</keyword>
<dbReference type="Proteomes" id="UP001321582">
    <property type="component" value="Chromosome"/>
</dbReference>
<evidence type="ECO:0000256" key="5">
    <source>
        <dbReference type="ARBA" id="ARBA00022597"/>
    </source>
</evidence>
<evidence type="ECO:0000259" key="16">
    <source>
        <dbReference type="Pfam" id="PF02563"/>
    </source>
</evidence>
<evidence type="ECO:0000313" key="19">
    <source>
        <dbReference type="EMBL" id="BDU50792.1"/>
    </source>
</evidence>
<dbReference type="GO" id="GO:0009279">
    <property type="term" value="C:cell outer membrane"/>
    <property type="evidence" value="ECO:0007669"/>
    <property type="project" value="UniProtKB-SubCell"/>
</dbReference>
<dbReference type="GO" id="GO:0015288">
    <property type="term" value="F:porin activity"/>
    <property type="evidence" value="ECO:0007669"/>
    <property type="project" value="UniProtKB-KW"/>
</dbReference>
<sequence length="971" mass="109614">MKNKIVILLVLLLINIISYGEVNLANNSVSSGTTIDNLSNLNSNLSNLNSNLSSLNNVSNNNVNNNVNDLNLENNEINTNKKQLNNNKEILKDDNSKKKIEDKKELERQTEDLYSKLKKRGFNDENNISMFGSSFFNNKSNSKQFLPSVVSVGKNYILSNGDYILVKFWSKNFSELSNTNNSKQGYNVYIDGSGNVFLNNFGALYVRGKSIKEVEKEIKEKGNKKYKDFNVDISLLKMRSIKVFVLGEVNKPGNYILNPMSGIVSSIYMADGITQNASLRNARILRSGKTIDVDIYDFLLGKDEKSNILLKDGDVVYVPVIKSKVTITGEIKRAGSYEFNEKDTVESIIKLAGGFLDNAYKLSVKLKRISGDSLKVFDVSDKKDFVVKSGDIIEIGKIKNNFENGIYIYGNIVRPGLYQLNKNERLQEILKKAGGILPDTYFKRGDIFRIGKDTLREKIPFSFEENPELKTGDTIFIYNLKDIGERSYVTVMGAVKKQGIYESFKNSKVSDAIFQAGGLKDTRVYLKRADIFRVEKDGGINVIPVNLGKILDGDKKADIELKKYDTLKVYNIEDVGEGREYVTVLGSVKKQGSYLLYGNNRKVSQIIFQAGGLKDTGVYLKRADIFRVEKDGGINVIPVNLGKILDGDKKSDIELKKYDTLRVYNYSEVKEFSKVYIYGEIRAAGKYDYYDKMTINDLIFHAKGLKNSSDKTKVEVVRNSVNGEKTSVIDVDINKNPNFKLQADDQIFVRKLINWEKKATVDISGYVNYPGKYSITKNETLNDVMKRAEWFKKGASPEGIKLYRKEKIASELQNINIDSDMKKTIDISNLTANARIVNLKYDSNKKRFIPDVILKDGDAIYIPEKVNYVKIIGEVYLPGIVTYNQNISLDNFLDLAGGIKETAAKNKIFVIRENGKTLRRGLFGGMKIKAGDTIVIPKNTTEKTDWIKKTMTVLDFFIRVVTAYKLAEATF</sequence>
<feature type="domain" description="Soluble ligand binding" evidence="17">
    <location>
        <begin position="324"/>
        <end position="373"/>
    </location>
</feature>